<reference evidence="2 3" key="1">
    <citation type="submission" date="2020-08" db="EMBL/GenBank/DDBJ databases">
        <title>Genomic Encyclopedia of Type Strains, Phase IV (KMG-IV): sequencing the most valuable type-strain genomes for metagenomic binning, comparative biology and taxonomic classification.</title>
        <authorList>
            <person name="Goeker M."/>
        </authorList>
    </citation>
    <scope>NUCLEOTIDE SEQUENCE [LARGE SCALE GENOMIC DNA]</scope>
    <source>
        <strain evidence="2 3">DSM 101806</strain>
    </source>
</reference>
<keyword evidence="3" id="KW-1185">Reference proteome</keyword>
<dbReference type="EMBL" id="JACIEH010000001">
    <property type="protein sequence ID" value="MBB4097495.1"/>
    <property type="molecule type" value="Genomic_DNA"/>
</dbReference>
<evidence type="ECO:0000256" key="1">
    <source>
        <dbReference type="SAM" id="SignalP"/>
    </source>
</evidence>
<keyword evidence="1" id="KW-0732">Signal</keyword>
<dbReference type="AlphaFoldDB" id="A0A7W6JQ66"/>
<comment type="caution">
    <text evidence="2">The sequence shown here is derived from an EMBL/GenBank/DDBJ whole genome shotgun (WGS) entry which is preliminary data.</text>
</comment>
<feature type="chain" id="PRO_5031495445" evidence="1">
    <location>
        <begin position="20"/>
        <end position="71"/>
    </location>
</feature>
<organism evidence="2 3">
    <name type="scientific">Sphingomonas kyeonggiensis</name>
    <dbReference type="NCBI Taxonomy" id="1268553"/>
    <lineage>
        <taxon>Bacteria</taxon>
        <taxon>Pseudomonadati</taxon>
        <taxon>Pseudomonadota</taxon>
        <taxon>Alphaproteobacteria</taxon>
        <taxon>Sphingomonadales</taxon>
        <taxon>Sphingomonadaceae</taxon>
        <taxon>Sphingomonas</taxon>
    </lineage>
</organism>
<dbReference type="Proteomes" id="UP000557392">
    <property type="component" value="Unassembled WGS sequence"/>
</dbReference>
<accession>A0A7W6JQ66</accession>
<proteinExistence type="predicted"/>
<sequence>MKKLMIAAVALLAVSPAMAYWPGQVEYKVIYYASGMNQDKVGEALFFCDGTIETTGMVTAYTDEEYYGCTN</sequence>
<evidence type="ECO:0000313" key="2">
    <source>
        <dbReference type="EMBL" id="MBB4097495.1"/>
    </source>
</evidence>
<protein>
    <submittedName>
        <fullName evidence="2">Uncharacterized protein</fullName>
    </submittedName>
</protein>
<gene>
    <name evidence="2" type="ORF">GGR46_001028</name>
</gene>
<feature type="signal peptide" evidence="1">
    <location>
        <begin position="1"/>
        <end position="19"/>
    </location>
</feature>
<evidence type="ECO:0000313" key="3">
    <source>
        <dbReference type="Proteomes" id="UP000557392"/>
    </source>
</evidence>
<name>A0A7W6JQ66_9SPHN</name>
<dbReference type="RefSeq" id="WP_183995175.1">
    <property type="nucleotide sequence ID" value="NZ_JACIEH010000001.1"/>
</dbReference>